<feature type="region of interest" description="Disordered" evidence="1">
    <location>
        <begin position="199"/>
        <end position="290"/>
    </location>
</feature>
<dbReference type="AlphaFoldDB" id="A0AAN8FBV8"/>
<feature type="region of interest" description="Disordered" evidence="1">
    <location>
        <begin position="302"/>
        <end position="325"/>
    </location>
</feature>
<evidence type="ECO:0000313" key="2">
    <source>
        <dbReference type="EMBL" id="KAK5976635.1"/>
    </source>
</evidence>
<name>A0AAN8FBV8_TRICO</name>
<evidence type="ECO:0000313" key="3">
    <source>
        <dbReference type="Proteomes" id="UP001331761"/>
    </source>
</evidence>
<organism evidence="2 3">
    <name type="scientific">Trichostrongylus colubriformis</name>
    <name type="common">Black scour worm</name>
    <dbReference type="NCBI Taxonomy" id="6319"/>
    <lineage>
        <taxon>Eukaryota</taxon>
        <taxon>Metazoa</taxon>
        <taxon>Ecdysozoa</taxon>
        <taxon>Nematoda</taxon>
        <taxon>Chromadorea</taxon>
        <taxon>Rhabditida</taxon>
        <taxon>Rhabditina</taxon>
        <taxon>Rhabditomorpha</taxon>
        <taxon>Strongyloidea</taxon>
        <taxon>Trichostrongylidae</taxon>
        <taxon>Trichostrongylus</taxon>
    </lineage>
</organism>
<reference evidence="2 3" key="1">
    <citation type="submission" date="2019-10" db="EMBL/GenBank/DDBJ databases">
        <title>Assembly and Annotation for the nematode Trichostrongylus colubriformis.</title>
        <authorList>
            <person name="Martin J."/>
        </authorList>
    </citation>
    <scope>NUCLEOTIDE SEQUENCE [LARGE SCALE GENOMIC DNA]</scope>
    <source>
        <strain evidence="2">G859</strain>
        <tissue evidence="2">Whole worm</tissue>
    </source>
</reference>
<evidence type="ECO:0000256" key="1">
    <source>
        <dbReference type="SAM" id="MobiDB-lite"/>
    </source>
</evidence>
<comment type="caution">
    <text evidence="2">The sequence shown here is derived from an EMBL/GenBank/DDBJ whole genome shotgun (WGS) entry which is preliminary data.</text>
</comment>
<feature type="compositionally biased region" description="Low complexity" evidence="1">
    <location>
        <begin position="217"/>
        <end position="227"/>
    </location>
</feature>
<sequence>MPLEADLVYPSVRHYSICLIVQACKGLHAANEKLKDLTTSTAQKPDFWKSEEKLADILEDYAMLLYNIQTQKNTLTDLLMPHVLNPIEDNKEFVDILSHYAITLPGIQLLLATATAETATGFINLRRINSALARLYDTPSAPAVPDVDVIPPTQAPSISFVPVPTTTSLYFVTSSPLVPTTSTTTLTPCPTLQEILSAVEAERPDTPKSTMTVRAAPSTTSSCTTPTHMERGSRYANSRSPRRRRSPSPSIDTRYQRDSPRSPGRRMPCDRVNANRHKVPRRFDSTRPLRASSVRSIISAQDALTSKASRRVPRSLSWKVDASTA</sequence>
<proteinExistence type="predicted"/>
<accession>A0AAN8FBV8</accession>
<gene>
    <name evidence="2" type="ORF">GCK32_001207</name>
</gene>
<dbReference type="Proteomes" id="UP001331761">
    <property type="component" value="Unassembled WGS sequence"/>
</dbReference>
<protein>
    <submittedName>
        <fullName evidence="2">Uncharacterized protein</fullName>
    </submittedName>
</protein>
<dbReference type="EMBL" id="WIXE01011609">
    <property type="protein sequence ID" value="KAK5976635.1"/>
    <property type="molecule type" value="Genomic_DNA"/>
</dbReference>
<keyword evidence="3" id="KW-1185">Reference proteome</keyword>